<dbReference type="Pfam" id="PF00015">
    <property type="entry name" value="MCPsignal"/>
    <property type="match status" value="1"/>
</dbReference>
<keyword evidence="1" id="KW-0488">Methylation</keyword>
<evidence type="ECO:0000256" key="3">
    <source>
        <dbReference type="PROSITE-ProRule" id="PRU00284"/>
    </source>
</evidence>
<dbReference type="Pfam" id="PF00672">
    <property type="entry name" value="HAMP"/>
    <property type="match status" value="1"/>
</dbReference>
<evidence type="ECO:0000313" key="7">
    <source>
        <dbReference type="Proteomes" id="UP001293718"/>
    </source>
</evidence>
<dbReference type="SUPFAM" id="SSF58104">
    <property type="entry name" value="Methyl-accepting chemotaxis protein (MCP) signaling domain"/>
    <property type="match status" value="1"/>
</dbReference>
<dbReference type="Proteomes" id="UP001293718">
    <property type="component" value="Unassembled WGS sequence"/>
</dbReference>
<dbReference type="InterPro" id="IPR003660">
    <property type="entry name" value="HAMP_dom"/>
</dbReference>
<evidence type="ECO:0000313" key="6">
    <source>
        <dbReference type="EMBL" id="MDZ5457509.1"/>
    </source>
</evidence>
<dbReference type="CDD" id="cd19411">
    <property type="entry name" value="MCP2201-like_sensor"/>
    <property type="match status" value="1"/>
</dbReference>
<dbReference type="InterPro" id="IPR004089">
    <property type="entry name" value="MCPsignal_dom"/>
</dbReference>
<organism evidence="6 7">
    <name type="scientific">Azohydromonas lata</name>
    <dbReference type="NCBI Taxonomy" id="45677"/>
    <lineage>
        <taxon>Bacteria</taxon>
        <taxon>Pseudomonadati</taxon>
        <taxon>Pseudomonadota</taxon>
        <taxon>Betaproteobacteria</taxon>
        <taxon>Burkholderiales</taxon>
        <taxon>Sphaerotilaceae</taxon>
        <taxon>Azohydromonas</taxon>
    </lineage>
</organism>
<dbReference type="CDD" id="cd11386">
    <property type="entry name" value="MCP_signal"/>
    <property type="match status" value="1"/>
</dbReference>
<accession>A0ABU5IFA8</accession>
<dbReference type="PROSITE" id="PS50885">
    <property type="entry name" value="HAMP"/>
    <property type="match status" value="1"/>
</dbReference>
<dbReference type="RefSeq" id="WP_322465805.1">
    <property type="nucleotide sequence ID" value="NZ_JAXOJX010000019.1"/>
</dbReference>
<evidence type="ECO:0000259" key="4">
    <source>
        <dbReference type="PROSITE" id="PS50111"/>
    </source>
</evidence>
<dbReference type="SMART" id="SM00304">
    <property type="entry name" value="HAMP"/>
    <property type="match status" value="1"/>
</dbReference>
<dbReference type="SMART" id="SM00283">
    <property type="entry name" value="MA"/>
    <property type="match status" value="1"/>
</dbReference>
<dbReference type="PROSITE" id="PS50111">
    <property type="entry name" value="CHEMOTAXIS_TRANSDUC_2"/>
    <property type="match status" value="1"/>
</dbReference>
<feature type="domain" description="HAMP" evidence="5">
    <location>
        <begin position="213"/>
        <end position="265"/>
    </location>
</feature>
<evidence type="ECO:0000256" key="1">
    <source>
        <dbReference type="ARBA" id="ARBA00022481"/>
    </source>
</evidence>
<dbReference type="Gene3D" id="1.10.287.950">
    <property type="entry name" value="Methyl-accepting chemotaxis protein"/>
    <property type="match status" value="1"/>
</dbReference>
<dbReference type="InterPro" id="IPR047347">
    <property type="entry name" value="YvaQ-like_sensor"/>
</dbReference>
<name>A0ABU5IFA8_9BURK</name>
<dbReference type="PANTHER" id="PTHR43531">
    <property type="entry name" value="PROTEIN ICFG"/>
    <property type="match status" value="1"/>
</dbReference>
<feature type="domain" description="Methyl-accepting transducer" evidence="4">
    <location>
        <begin position="270"/>
        <end position="499"/>
    </location>
</feature>
<comment type="similarity">
    <text evidence="2">Belongs to the methyl-accepting chemotaxis (MCP) protein family.</text>
</comment>
<comment type="caution">
    <text evidence="6">The sequence shown here is derived from an EMBL/GenBank/DDBJ whole genome shotgun (WGS) entry which is preliminary data.</text>
</comment>
<dbReference type="CDD" id="cd06225">
    <property type="entry name" value="HAMP"/>
    <property type="match status" value="1"/>
</dbReference>
<sequence>MKLLHNISVAKRLWLISLLSVMTLIVTGTVTQQLSHQALSTALQQVEAQDERIALALRWRGLAAAGTEAVVAKAVGSEALLQETVTPRLKSIIGAVNEVQKRATEGVTSDAERQALDKVAQARASILAVTREIDEARKAGDGNAAVAAMEQRLKPTAERYLGAMDEFVAVQQRQRDESKAQALAHARRVQQAGWAAMAAVLALSVVSMAWMVRSITRPLHAAVQAAQTIAAGDLTGRFPTDRGDELGQLMKAMDGMSTQLHGLVVEVRQGVESVATASEQIAHGNLDLSSRTEQMASNLQQTSSSMDEVTATVAQAADTARQANQLATAAADSASRGGEVVEQVVSSMARISEGSRRIGDIIGTIDGIAFQTNILALNAAVEAARAGEQGRGFAVVAGEVRALAQRSADAAKEIKTLIVSSTQTVEAGGALVAQTGDAMKHIVQDVQRVADLIGDIAAAAGEQRDGIGQVNHAVSQLDQVTQQNAALVEQSAAAAQSLRQQAQRLAQAVAVFNVGTQGGLSSGVHPNPQVLAREAVERARMQARASEAVVAG</sequence>
<dbReference type="PANTHER" id="PTHR43531:SF14">
    <property type="entry name" value="METHYL-ACCEPTING CHEMOTAXIS PROTEIN I-RELATED"/>
    <property type="match status" value="1"/>
</dbReference>
<dbReference type="InterPro" id="IPR004090">
    <property type="entry name" value="Chemotax_Me-accpt_rcpt"/>
</dbReference>
<gene>
    <name evidence="6" type="ORF">SM757_13090</name>
</gene>
<keyword evidence="3" id="KW-0807">Transducer</keyword>
<evidence type="ECO:0000256" key="2">
    <source>
        <dbReference type="ARBA" id="ARBA00029447"/>
    </source>
</evidence>
<protein>
    <submittedName>
        <fullName evidence="6">Methyl-accepting chemotaxis protein</fullName>
    </submittedName>
</protein>
<proteinExistence type="inferred from homology"/>
<keyword evidence="7" id="KW-1185">Reference proteome</keyword>
<dbReference type="PRINTS" id="PR00260">
    <property type="entry name" value="CHEMTRNSDUCR"/>
</dbReference>
<evidence type="ECO:0000259" key="5">
    <source>
        <dbReference type="PROSITE" id="PS50885"/>
    </source>
</evidence>
<reference evidence="6 7" key="1">
    <citation type="submission" date="2023-11" db="EMBL/GenBank/DDBJ databases">
        <title>Draft genome of Azohydromonas lata strain H1 (DSM1123), a polyhydroxyalkanoate producer.</title>
        <authorList>
            <person name="Traversa D."/>
            <person name="D'Addabbo P."/>
            <person name="Pazzani C."/>
            <person name="Manzari C."/>
            <person name="Chiara M."/>
            <person name="Scrascia M."/>
        </authorList>
    </citation>
    <scope>NUCLEOTIDE SEQUENCE [LARGE SCALE GENOMIC DNA]</scope>
    <source>
        <strain evidence="6 7">H1</strain>
    </source>
</reference>
<dbReference type="EMBL" id="JAXOJX010000019">
    <property type="protein sequence ID" value="MDZ5457509.1"/>
    <property type="molecule type" value="Genomic_DNA"/>
</dbReference>
<dbReference type="InterPro" id="IPR051310">
    <property type="entry name" value="MCP_chemotaxis"/>
</dbReference>